<evidence type="ECO:0000313" key="10">
    <source>
        <dbReference type="EMBL" id="KAK3094060.1"/>
    </source>
</evidence>
<proteinExistence type="predicted"/>
<evidence type="ECO:0000256" key="5">
    <source>
        <dbReference type="ARBA" id="ARBA00023136"/>
    </source>
</evidence>
<keyword evidence="5 8" id="KW-0472">Membrane</keyword>
<dbReference type="Proteomes" id="UP001186944">
    <property type="component" value="Unassembled WGS sequence"/>
</dbReference>
<comment type="caution">
    <text evidence="10">The sequence shown here is derived from an EMBL/GenBank/DDBJ whole genome shotgun (WGS) entry which is preliminary data.</text>
</comment>
<evidence type="ECO:0000256" key="3">
    <source>
        <dbReference type="ARBA" id="ARBA00022692"/>
    </source>
</evidence>
<evidence type="ECO:0000256" key="1">
    <source>
        <dbReference type="ARBA" id="ARBA00004651"/>
    </source>
</evidence>
<keyword evidence="6" id="KW-0675">Receptor</keyword>
<comment type="subcellular location">
    <subcellularLocation>
        <location evidence="1">Cell membrane</location>
        <topology evidence="1">Multi-pass membrane protein</topology>
    </subcellularLocation>
</comment>
<gene>
    <name evidence="10" type="ORF">FSP39_023638</name>
</gene>
<dbReference type="GO" id="GO:0042277">
    <property type="term" value="F:peptide binding"/>
    <property type="evidence" value="ECO:0007669"/>
    <property type="project" value="TreeGrafter"/>
</dbReference>
<dbReference type="PROSITE" id="PS50262">
    <property type="entry name" value="G_PROTEIN_RECEP_F1_2"/>
    <property type="match status" value="1"/>
</dbReference>
<dbReference type="GO" id="GO:0032870">
    <property type="term" value="P:cellular response to hormone stimulus"/>
    <property type="evidence" value="ECO:0007669"/>
    <property type="project" value="TreeGrafter"/>
</dbReference>
<dbReference type="PANTHER" id="PTHR24241:SF76">
    <property type="entry name" value="NEUROPEPTIDE SIFAMIDE RECEPTOR"/>
    <property type="match status" value="1"/>
</dbReference>
<evidence type="ECO:0000313" key="11">
    <source>
        <dbReference type="Proteomes" id="UP001186944"/>
    </source>
</evidence>
<evidence type="ECO:0000256" key="7">
    <source>
        <dbReference type="SAM" id="MobiDB-lite"/>
    </source>
</evidence>
<reference evidence="10" key="1">
    <citation type="submission" date="2019-08" db="EMBL/GenBank/DDBJ databases">
        <title>The improved chromosome-level genome for the pearl oyster Pinctada fucata martensii using PacBio sequencing and Hi-C.</title>
        <authorList>
            <person name="Zheng Z."/>
        </authorList>
    </citation>
    <scope>NUCLEOTIDE SEQUENCE</scope>
    <source>
        <strain evidence="10">ZZ-2019</strain>
        <tissue evidence="10">Adductor muscle</tissue>
    </source>
</reference>
<dbReference type="PANTHER" id="PTHR24241">
    <property type="entry name" value="NEUROPEPTIDE RECEPTOR-RELATED G-PROTEIN COUPLED RECEPTOR"/>
    <property type="match status" value="1"/>
</dbReference>
<feature type="transmembrane region" description="Helical" evidence="8">
    <location>
        <begin position="36"/>
        <end position="61"/>
    </location>
</feature>
<keyword evidence="4 8" id="KW-1133">Transmembrane helix</keyword>
<sequence>MVIVVAIAFILSWSPQFFVSIVSQHQRNSFLHKQNFFFTMLMTHLFGFINSCVNPFIYTAMSEKFRKSFRRTLKRLLFCNVCRCHQRYRAGSIFQRRSTGVTSATRSFIDPEEEPLQLGRGNRPSHAQSNRQSSSSDSSSKIDPRVYYSTDKENLYIDRYKIDQSSDLYNRFHDSVYTCSKRAEFQSDSDYASSERVLLGEGVVDVITAYSIGENKEAYENPSTTGMTNFHAESNTFQVDSV</sequence>
<feature type="region of interest" description="Disordered" evidence="7">
    <location>
        <begin position="112"/>
        <end position="144"/>
    </location>
</feature>
<accession>A0AA89BTM5</accession>
<evidence type="ECO:0000259" key="9">
    <source>
        <dbReference type="PROSITE" id="PS50262"/>
    </source>
</evidence>
<dbReference type="GO" id="GO:0004930">
    <property type="term" value="F:G protein-coupled receptor activity"/>
    <property type="evidence" value="ECO:0007669"/>
    <property type="project" value="TreeGrafter"/>
</dbReference>
<keyword evidence="3 8" id="KW-0812">Transmembrane</keyword>
<keyword evidence="11" id="KW-1185">Reference proteome</keyword>
<dbReference type="InterPro" id="IPR017452">
    <property type="entry name" value="GPCR_Rhodpsn_7TM"/>
</dbReference>
<evidence type="ECO:0000256" key="6">
    <source>
        <dbReference type="ARBA" id="ARBA00023170"/>
    </source>
</evidence>
<dbReference type="AlphaFoldDB" id="A0AA89BTM5"/>
<dbReference type="EMBL" id="VSWD01000009">
    <property type="protein sequence ID" value="KAK3094060.1"/>
    <property type="molecule type" value="Genomic_DNA"/>
</dbReference>
<dbReference type="SUPFAM" id="SSF81321">
    <property type="entry name" value="Family A G protein-coupled receptor-like"/>
    <property type="match status" value="1"/>
</dbReference>
<protein>
    <recommendedName>
        <fullName evidence="9">G-protein coupled receptors family 1 profile domain-containing protein</fullName>
    </recommendedName>
</protein>
<evidence type="ECO:0000256" key="4">
    <source>
        <dbReference type="ARBA" id="ARBA00022989"/>
    </source>
</evidence>
<feature type="domain" description="G-protein coupled receptors family 1 profile" evidence="9">
    <location>
        <begin position="1"/>
        <end position="58"/>
    </location>
</feature>
<keyword evidence="2" id="KW-1003">Cell membrane</keyword>
<organism evidence="10 11">
    <name type="scientific">Pinctada imbricata</name>
    <name type="common">Atlantic pearl-oyster</name>
    <name type="synonym">Pinctada martensii</name>
    <dbReference type="NCBI Taxonomy" id="66713"/>
    <lineage>
        <taxon>Eukaryota</taxon>
        <taxon>Metazoa</taxon>
        <taxon>Spiralia</taxon>
        <taxon>Lophotrochozoa</taxon>
        <taxon>Mollusca</taxon>
        <taxon>Bivalvia</taxon>
        <taxon>Autobranchia</taxon>
        <taxon>Pteriomorphia</taxon>
        <taxon>Pterioida</taxon>
        <taxon>Pterioidea</taxon>
        <taxon>Pteriidae</taxon>
        <taxon>Pinctada</taxon>
    </lineage>
</organism>
<dbReference type="GO" id="GO:0005886">
    <property type="term" value="C:plasma membrane"/>
    <property type="evidence" value="ECO:0007669"/>
    <property type="project" value="UniProtKB-SubCell"/>
</dbReference>
<dbReference type="Gene3D" id="1.20.1070.10">
    <property type="entry name" value="Rhodopsin 7-helix transmembrane proteins"/>
    <property type="match status" value="1"/>
</dbReference>
<name>A0AA89BTM5_PINIB</name>
<evidence type="ECO:0000256" key="2">
    <source>
        <dbReference type="ARBA" id="ARBA00022475"/>
    </source>
</evidence>
<evidence type="ECO:0000256" key="8">
    <source>
        <dbReference type="SAM" id="Phobius"/>
    </source>
</evidence>